<comment type="caution">
    <text evidence="2">The sequence shown here is derived from an EMBL/GenBank/DDBJ whole genome shotgun (WGS) entry which is preliminary data.</text>
</comment>
<protein>
    <submittedName>
        <fullName evidence="2">Uncharacterized protein</fullName>
    </submittedName>
</protein>
<keyword evidence="1" id="KW-1133">Transmembrane helix</keyword>
<keyword evidence="1" id="KW-0472">Membrane</keyword>
<organism evidence="2 3">
    <name type="scientific">Planobispora siamensis</name>
    <dbReference type="NCBI Taxonomy" id="936338"/>
    <lineage>
        <taxon>Bacteria</taxon>
        <taxon>Bacillati</taxon>
        <taxon>Actinomycetota</taxon>
        <taxon>Actinomycetes</taxon>
        <taxon>Streptosporangiales</taxon>
        <taxon>Streptosporangiaceae</taxon>
        <taxon>Planobispora</taxon>
    </lineage>
</organism>
<reference evidence="2 3" key="1">
    <citation type="submission" date="2021-01" db="EMBL/GenBank/DDBJ databases">
        <title>Whole genome shotgun sequence of Planobispora siamensis NBRC 107568.</title>
        <authorList>
            <person name="Komaki H."/>
            <person name="Tamura T."/>
        </authorList>
    </citation>
    <scope>NUCLEOTIDE SEQUENCE [LARGE SCALE GENOMIC DNA]</scope>
    <source>
        <strain evidence="2 3">NBRC 107568</strain>
    </source>
</reference>
<keyword evidence="3" id="KW-1185">Reference proteome</keyword>
<feature type="transmembrane region" description="Helical" evidence="1">
    <location>
        <begin position="33"/>
        <end position="51"/>
    </location>
</feature>
<dbReference type="Proteomes" id="UP000619788">
    <property type="component" value="Unassembled WGS sequence"/>
</dbReference>
<evidence type="ECO:0000313" key="2">
    <source>
        <dbReference type="EMBL" id="GIH96939.1"/>
    </source>
</evidence>
<name>A0A8J3SR89_9ACTN</name>
<keyword evidence="1" id="KW-0812">Transmembrane</keyword>
<sequence length="75" mass="7561">MGLVPKPVTSVRAADEAGEAAASAVTSAATSPTAAAAAAMTVLLIPIRCPLLRPGRVRRRGSALPLENRLPKTGS</sequence>
<gene>
    <name evidence="2" type="ORF">Psi01_75690</name>
</gene>
<accession>A0A8J3SR89</accession>
<dbReference type="AlphaFoldDB" id="A0A8J3SR89"/>
<dbReference type="EMBL" id="BOOJ01000074">
    <property type="protein sequence ID" value="GIH96939.1"/>
    <property type="molecule type" value="Genomic_DNA"/>
</dbReference>
<evidence type="ECO:0000256" key="1">
    <source>
        <dbReference type="SAM" id="Phobius"/>
    </source>
</evidence>
<proteinExistence type="predicted"/>
<evidence type="ECO:0000313" key="3">
    <source>
        <dbReference type="Proteomes" id="UP000619788"/>
    </source>
</evidence>